<dbReference type="Gene3D" id="3.30.70.790">
    <property type="entry name" value="UreE, C-terminal domain"/>
    <property type="match status" value="1"/>
</dbReference>
<reference evidence="2 3" key="1">
    <citation type="submission" date="2016-07" db="EMBL/GenBank/DDBJ databases">
        <authorList>
            <person name="Lefevre C.T."/>
        </authorList>
    </citation>
    <scope>NUCLEOTIDE SEQUENCE [LARGE SCALE GENOMIC DNA]</scope>
    <source>
        <strain evidence="2">PR1</strain>
    </source>
</reference>
<sequence>MKELVASGDPVLLSALKYHLEGEGIEYDLFDGFVGSLFPGDFSVASSRIMVSDEDYDRAKRLLKSLQNGEMACE</sequence>
<organism evidence="2 3">
    <name type="scientific">Candidatus Terasakiella magnetica</name>
    <dbReference type="NCBI Taxonomy" id="1867952"/>
    <lineage>
        <taxon>Bacteria</taxon>
        <taxon>Pseudomonadati</taxon>
        <taxon>Pseudomonadota</taxon>
        <taxon>Alphaproteobacteria</taxon>
        <taxon>Rhodospirillales</taxon>
        <taxon>Terasakiellaceae</taxon>
        <taxon>Terasakiella</taxon>
    </lineage>
</organism>
<feature type="domain" description="DUF2007" evidence="1">
    <location>
        <begin position="1"/>
        <end position="66"/>
    </location>
</feature>
<dbReference type="InterPro" id="IPR018551">
    <property type="entry name" value="DUF2007"/>
</dbReference>
<protein>
    <recommendedName>
        <fullName evidence="1">DUF2007 domain-containing protein</fullName>
    </recommendedName>
</protein>
<evidence type="ECO:0000313" key="3">
    <source>
        <dbReference type="Proteomes" id="UP000231658"/>
    </source>
</evidence>
<dbReference type="Pfam" id="PF09413">
    <property type="entry name" value="DUF2007"/>
    <property type="match status" value="1"/>
</dbReference>
<dbReference type="OrthoDB" id="5297170at2"/>
<dbReference type="AlphaFoldDB" id="A0A1C3RHW9"/>
<dbReference type="EMBL" id="FLYE01000023">
    <property type="protein sequence ID" value="SCA56879.1"/>
    <property type="molecule type" value="Genomic_DNA"/>
</dbReference>
<name>A0A1C3RHW9_9PROT</name>
<dbReference type="SUPFAM" id="SSF54913">
    <property type="entry name" value="GlnB-like"/>
    <property type="match status" value="1"/>
</dbReference>
<dbReference type="STRING" id="1867952.MTBPR1_30249"/>
<proteinExistence type="predicted"/>
<dbReference type="InterPro" id="IPR011322">
    <property type="entry name" value="N-reg_PII-like_a/b"/>
</dbReference>
<dbReference type="RefSeq" id="WP_069188939.1">
    <property type="nucleotide sequence ID" value="NZ_FLYE01000023.1"/>
</dbReference>
<dbReference type="Proteomes" id="UP000231658">
    <property type="component" value="Unassembled WGS sequence"/>
</dbReference>
<evidence type="ECO:0000313" key="2">
    <source>
        <dbReference type="EMBL" id="SCA56879.1"/>
    </source>
</evidence>
<evidence type="ECO:0000259" key="1">
    <source>
        <dbReference type="Pfam" id="PF09413"/>
    </source>
</evidence>
<keyword evidence="3" id="KW-1185">Reference proteome</keyword>
<gene>
    <name evidence="2" type="ORF">MTBPR1_30249</name>
</gene>
<accession>A0A1C3RHW9</accession>